<evidence type="ECO:0000256" key="2">
    <source>
        <dbReference type="ARBA" id="ARBA00007635"/>
    </source>
</evidence>
<dbReference type="InterPro" id="IPR000620">
    <property type="entry name" value="EamA_dom"/>
</dbReference>
<keyword evidence="4 6" id="KW-1133">Transmembrane helix</keyword>
<evidence type="ECO:0000256" key="1">
    <source>
        <dbReference type="ARBA" id="ARBA00004141"/>
    </source>
</evidence>
<feature type="transmembrane region" description="Helical" evidence="6">
    <location>
        <begin position="12"/>
        <end position="33"/>
    </location>
</feature>
<dbReference type="InterPro" id="IPR030184">
    <property type="entry name" value="WAT1-related"/>
</dbReference>
<protein>
    <recommendedName>
        <fullName evidence="7">EamA domain-containing protein</fullName>
    </recommendedName>
</protein>
<dbReference type="GO" id="GO:0016020">
    <property type="term" value="C:membrane"/>
    <property type="evidence" value="ECO:0007669"/>
    <property type="project" value="UniProtKB-SubCell"/>
</dbReference>
<keyword evidence="3 6" id="KW-0812">Transmembrane</keyword>
<proteinExistence type="inferred from homology"/>
<feature type="transmembrane region" description="Helical" evidence="6">
    <location>
        <begin position="324"/>
        <end position="343"/>
    </location>
</feature>
<feature type="transmembrane region" description="Helical" evidence="6">
    <location>
        <begin position="45"/>
        <end position="78"/>
    </location>
</feature>
<name>A0AAQ3MQG3_VIGMU</name>
<keyword evidence="5 6" id="KW-0472">Membrane</keyword>
<comment type="subcellular location">
    <subcellularLocation>
        <location evidence="1">Membrane</location>
        <topology evidence="1">Multi-pass membrane protein</topology>
    </subcellularLocation>
</comment>
<feature type="transmembrane region" description="Helical" evidence="6">
    <location>
        <begin position="298"/>
        <end position="317"/>
    </location>
</feature>
<keyword evidence="9" id="KW-1185">Reference proteome</keyword>
<dbReference type="Pfam" id="PF00892">
    <property type="entry name" value="EamA"/>
    <property type="match status" value="1"/>
</dbReference>
<dbReference type="Proteomes" id="UP001374535">
    <property type="component" value="Chromosome 10"/>
</dbReference>
<feature type="transmembrane region" description="Helical" evidence="6">
    <location>
        <begin position="349"/>
        <end position="369"/>
    </location>
</feature>
<dbReference type="EMBL" id="CP144691">
    <property type="protein sequence ID" value="WVY95266.1"/>
    <property type="molecule type" value="Genomic_DNA"/>
</dbReference>
<feature type="transmembrane region" description="Helical" evidence="6">
    <location>
        <begin position="135"/>
        <end position="164"/>
    </location>
</feature>
<organism evidence="8 9">
    <name type="scientific">Vigna mungo</name>
    <name type="common">Black gram</name>
    <name type="synonym">Phaseolus mungo</name>
    <dbReference type="NCBI Taxonomy" id="3915"/>
    <lineage>
        <taxon>Eukaryota</taxon>
        <taxon>Viridiplantae</taxon>
        <taxon>Streptophyta</taxon>
        <taxon>Embryophyta</taxon>
        <taxon>Tracheophyta</taxon>
        <taxon>Spermatophyta</taxon>
        <taxon>Magnoliopsida</taxon>
        <taxon>eudicotyledons</taxon>
        <taxon>Gunneridae</taxon>
        <taxon>Pentapetalae</taxon>
        <taxon>rosids</taxon>
        <taxon>fabids</taxon>
        <taxon>Fabales</taxon>
        <taxon>Fabaceae</taxon>
        <taxon>Papilionoideae</taxon>
        <taxon>50 kb inversion clade</taxon>
        <taxon>NPAAA clade</taxon>
        <taxon>indigoferoid/millettioid clade</taxon>
        <taxon>Phaseoleae</taxon>
        <taxon>Vigna</taxon>
    </lineage>
</organism>
<feature type="transmembrane region" description="Helical" evidence="6">
    <location>
        <begin position="176"/>
        <end position="194"/>
    </location>
</feature>
<evidence type="ECO:0000256" key="4">
    <source>
        <dbReference type="ARBA" id="ARBA00022989"/>
    </source>
</evidence>
<gene>
    <name evidence="8" type="ORF">V8G54_034354</name>
</gene>
<dbReference type="PANTHER" id="PTHR31218">
    <property type="entry name" value="WAT1-RELATED PROTEIN"/>
    <property type="match status" value="1"/>
</dbReference>
<dbReference type="GO" id="GO:0022857">
    <property type="term" value="F:transmembrane transporter activity"/>
    <property type="evidence" value="ECO:0007669"/>
    <property type="project" value="InterPro"/>
</dbReference>
<feature type="transmembrane region" description="Helical" evidence="6">
    <location>
        <begin position="259"/>
        <end position="278"/>
    </location>
</feature>
<dbReference type="InterPro" id="IPR037185">
    <property type="entry name" value="EmrE-like"/>
</dbReference>
<evidence type="ECO:0000313" key="8">
    <source>
        <dbReference type="EMBL" id="WVY95266.1"/>
    </source>
</evidence>
<sequence>MEKLNVVHALKPVLLMVLVQVTNAWVNVLYKLALNDGMNLSIIVAYRYVFATAFIAPLAFLIERFFLLPFLLIFHFLIKTHLGCIDMSQENDLWEDEDEDDLDDTFSGIRMWLNWNACDEFIRSGALPQNLNMEAIALTSVTFTTAISNLIPALTFIISLSFGLERLNLKTAGGKAKIIGTITGISGAMILTFLKGPEVQMLSFHINLFNHQNGNVVHPHATSGVMTIFGALASVASNVSYALWLIIQAKMSERYPCPYSSTALMSLMGALLSVSYAFCVERDLSEWRLGWNIRLLTVAYAGIVVSGVMVAVISWCVRARGPLFVSIFSPLMLVVVAFAGSTILDEKLYLGSIIGSVMIICGLYVVLWGKSKEMKKNQSVPSENAHKLDTVEIMVKPRAGEKSNNSNSLVNAVNAVGENGEK</sequence>
<accession>A0AAQ3MQG3</accession>
<reference evidence="8 9" key="1">
    <citation type="journal article" date="2023" name="Life. Sci Alliance">
        <title>Evolutionary insights into 3D genome organization and epigenetic landscape of Vigna mungo.</title>
        <authorList>
            <person name="Junaid A."/>
            <person name="Singh B."/>
            <person name="Bhatia S."/>
        </authorList>
    </citation>
    <scope>NUCLEOTIDE SEQUENCE [LARGE SCALE GENOMIC DNA]</scope>
    <source>
        <strain evidence="8">Urdbean</strain>
    </source>
</reference>
<feature type="domain" description="EamA" evidence="7">
    <location>
        <begin position="229"/>
        <end position="367"/>
    </location>
</feature>
<feature type="transmembrane region" description="Helical" evidence="6">
    <location>
        <begin position="225"/>
        <end position="247"/>
    </location>
</feature>
<evidence type="ECO:0000256" key="5">
    <source>
        <dbReference type="ARBA" id="ARBA00023136"/>
    </source>
</evidence>
<comment type="similarity">
    <text evidence="2">Belongs to the drug/metabolite transporter (DMT) superfamily. Plant drug/metabolite exporter (P-DME) (TC 2.A.7.4) family.</text>
</comment>
<dbReference type="AlphaFoldDB" id="A0AAQ3MQG3"/>
<evidence type="ECO:0000256" key="3">
    <source>
        <dbReference type="ARBA" id="ARBA00022692"/>
    </source>
</evidence>
<evidence type="ECO:0000259" key="7">
    <source>
        <dbReference type="Pfam" id="PF00892"/>
    </source>
</evidence>
<evidence type="ECO:0000313" key="9">
    <source>
        <dbReference type="Proteomes" id="UP001374535"/>
    </source>
</evidence>
<evidence type="ECO:0000256" key="6">
    <source>
        <dbReference type="SAM" id="Phobius"/>
    </source>
</evidence>
<dbReference type="SUPFAM" id="SSF103481">
    <property type="entry name" value="Multidrug resistance efflux transporter EmrE"/>
    <property type="match status" value="1"/>
</dbReference>